<gene>
    <name evidence="2" type="ORF">Fcan01_01525</name>
</gene>
<sequence length="460" mass="53487">MPGKQMYNAFALYTETFQNLEHISVEWDRRKKCFRYIPLSSGKIWLWVWNIFFIIGFVNFGLSFLGLLRCIIFEKLVLSNFNIITVVTEMILIIFGIGITLALIFYGRDFVDGWNRFVAAEMQSNIFLRRIIKFCNNYKPHGFKKIDKDKKNNAAAKTSDLPGLASQHFVKMFAIYPFILIPSSMVLNLDISYFFINEFETHLPIKYQTLFVVISSVFIRLPIVSIGIIEICRLFALLIILLTSCLQSCNNLLSRYLNELVGDRNWHQLFEWKESKLIPENRKFLQAILKCMSEYQQHVIIQSSIAPLQECCTSILLAAGLVASIIFNTATLRTYQVLPFFFYIYIPSVAVMTIVMIGLLVPFAQMTNETSGKVMVECKMRLNFKEMVGKRGLLKRMIRSIRPVNLYAGLFGFRFFYIQRSTKVKFYATIMIYTTNALVGIPQHIFHEIDKKVLYNHNRD</sequence>
<dbReference type="EMBL" id="LNIX01000001">
    <property type="protein sequence ID" value="OXA64036.1"/>
    <property type="molecule type" value="Genomic_DNA"/>
</dbReference>
<evidence type="ECO:0000313" key="3">
    <source>
        <dbReference type="Proteomes" id="UP000198287"/>
    </source>
</evidence>
<keyword evidence="1" id="KW-0472">Membrane</keyword>
<reference evidence="2 3" key="1">
    <citation type="submission" date="2015-12" db="EMBL/GenBank/DDBJ databases">
        <title>The genome of Folsomia candida.</title>
        <authorList>
            <person name="Faddeeva A."/>
            <person name="Derks M.F."/>
            <person name="Anvar Y."/>
            <person name="Smit S."/>
            <person name="Van Straalen N."/>
            <person name="Roelofs D."/>
        </authorList>
    </citation>
    <scope>NUCLEOTIDE SEQUENCE [LARGE SCALE GENOMIC DNA]</scope>
    <source>
        <strain evidence="2 3">VU population</strain>
        <tissue evidence="2">Whole body</tissue>
    </source>
</reference>
<keyword evidence="1" id="KW-1133">Transmembrane helix</keyword>
<proteinExistence type="predicted"/>
<protein>
    <submittedName>
        <fullName evidence="2">Uncharacterized protein</fullName>
    </submittedName>
</protein>
<feature type="transmembrane region" description="Helical" evidence="1">
    <location>
        <begin position="208"/>
        <end position="229"/>
    </location>
</feature>
<evidence type="ECO:0000313" key="2">
    <source>
        <dbReference type="EMBL" id="OXA64036.1"/>
    </source>
</evidence>
<feature type="transmembrane region" description="Helical" evidence="1">
    <location>
        <begin position="80"/>
        <end position="106"/>
    </location>
</feature>
<keyword evidence="1" id="KW-0812">Transmembrane</keyword>
<feature type="transmembrane region" description="Helical" evidence="1">
    <location>
        <begin position="44"/>
        <end position="68"/>
    </location>
</feature>
<comment type="caution">
    <text evidence="2">The sequence shown here is derived from an EMBL/GenBank/DDBJ whole genome shotgun (WGS) entry which is preliminary data.</text>
</comment>
<evidence type="ECO:0000256" key="1">
    <source>
        <dbReference type="SAM" id="Phobius"/>
    </source>
</evidence>
<feature type="transmembrane region" description="Helical" evidence="1">
    <location>
        <begin position="235"/>
        <end position="253"/>
    </location>
</feature>
<dbReference type="Proteomes" id="UP000198287">
    <property type="component" value="Unassembled WGS sequence"/>
</dbReference>
<organism evidence="2 3">
    <name type="scientific">Folsomia candida</name>
    <name type="common">Springtail</name>
    <dbReference type="NCBI Taxonomy" id="158441"/>
    <lineage>
        <taxon>Eukaryota</taxon>
        <taxon>Metazoa</taxon>
        <taxon>Ecdysozoa</taxon>
        <taxon>Arthropoda</taxon>
        <taxon>Hexapoda</taxon>
        <taxon>Collembola</taxon>
        <taxon>Entomobryomorpha</taxon>
        <taxon>Isotomoidea</taxon>
        <taxon>Isotomidae</taxon>
        <taxon>Proisotominae</taxon>
        <taxon>Folsomia</taxon>
    </lineage>
</organism>
<feature type="transmembrane region" description="Helical" evidence="1">
    <location>
        <begin position="424"/>
        <end position="442"/>
    </location>
</feature>
<accession>A0A226F548</accession>
<feature type="transmembrane region" description="Helical" evidence="1">
    <location>
        <begin position="311"/>
        <end position="330"/>
    </location>
</feature>
<name>A0A226F548_FOLCA</name>
<keyword evidence="3" id="KW-1185">Reference proteome</keyword>
<feature type="transmembrane region" description="Helical" evidence="1">
    <location>
        <begin position="173"/>
        <end position="196"/>
    </location>
</feature>
<feature type="transmembrane region" description="Helical" evidence="1">
    <location>
        <begin position="342"/>
        <end position="363"/>
    </location>
</feature>
<dbReference type="AlphaFoldDB" id="A0A226F548"/>